<dbReference type="EMBL" id="CAJOBP010002815">
    <property type="protein sequence ID" value="CAF4375613.1"/>
    <property type="molecule type" value="Genomic_DNA"/>
</dbReference>
<evidence type="ECO:0000313" key="4">
    <source>
        <dbReference type="EMBL" id="CAF3502178.1"/>
    </source>
</evidence>
<comment type="caution">
    <text evidence="7">The sequence shown here is derived from an EMBL/GenBank/DDBJ whole genome shotgun (WGS) entry which is preliminary data.</text>
</comment>
<protein>
    <recommendedName>
        <fullName evidence="1">Globin-sensor domain-containing protein</fullName>
    </recommendedName>
</protein>
<dbReference type="EMBL" id="CAJOBQ010002419">
    <property type="protein sequence ID" value="CAF4559212.1"/>
    <property type="molecule type" value="Genomic_DNA"/>
</dbReference>
<dbReference type="SUPFAM" id="SSF46458">
    <property type="entry name" value="Globin-like"/>
    <property type="match status" value="1"/>
</dbReference>
<dbReference type="InterPro" id="IPR012292">
    <property type="entry name" value="Globin/Proto"/>
</dbReference>
<dbReference type="PANTHER" id="PTHR42071:SF1">
    <property type="entry name" value="GLOBIN-SENSOR DOMAIN-CONTAINING PROTEIN"/>
    <property type="match status" value="1"/>
</dbReference>
<evidence type="ECO:0000313" key="11">
    <source>
        <dbReference type="EMBL" id="CAF4719340.1"/>
    </source>
</evidence>
<dbReference type="Pfam" id="PF11563">
    <property type="entry name" value="Protoglobin"/>
    <property type="match status" value="1"/>
</dbReference>
<evidence type="ECO:0000259" key="1">
    <source>
        <dbReference type="Pfam" id="PF11563"/>
    </source>
</evidence>
<dbReference type="EMBL" id="CAJOBS010001336">
    <property type="protein sequence ID" value="CAF4719340.1"/>
    <property type="molecule type" value="Genomic_DNA"/>
</dbReference>
<dbReference type="Proteomes" id="UP000663873">
    <property type="component" value="Unassembled WGS sequence"/>
</dbReference>
<dbReference type="Proteomes" id="UP000663862">
    <property type="component" value="Unassembled WGS sequence"/>
</dbReference>
<evidence type="ECO:0000313" key="8">
    <source>
        <dbReference type="EMBL" id="CAF4452835.1"/>
    </source>
</evidence>
<proteinExistence type="predicted"/>
<dbReference type="Proteomes" id="UP000663872">
    <property type="component" value="Unassembled WGS sequence"/>
</dbReference>
<dbReference type="Gene3D" id="1.10.490.10">
    <property type="entry name" value="Globins"/>
    <property type="match status" value="1"/>
</dbReference>
<reference evidence="7" key="1">
    <citation type="submission" date="2021-02" db="EMBL/GenBank/DDBJ databases">
        <authorList>
            <person name="Nowell W R."/>
        </authorList>
    </citation>
    <scope>NUCLEOTIDE SEQUENCE</scope>
</reference>
<dbReference type="Proteomes" id="UP000663865">
    <property type="component" value="Unassembled WGS sequence"/>
</dbReference>
<organism evidence="7 12">
    <name type="scientific">Rotaria socialis</name>
    <dbReference type="NCBI Taxonomy" id="392032"/>
    <lineage>
        <taxon>Eukaryota</taxon>
        <taxon>Metazoa</taxon>
        <taxon>Spiralia</taxon>
        <taxon>Gnathifera</taxon>
        <taxon>Rotifera</taxon>
        <taxon>Eurotatoria</taxon>
        <taxon>Bdelloidea</taxon>
        <taxon>Philodinida</taxon>
        <taxon>Philodinidae</taxon>
        <taxon>Rotaria</taxon>
    </lineage>
</organism>
<evidence type="ECO:0000313" key="12">
    <source>
        <dbReference type="Proteomes" id="UP000663873"/>
    </source>
</evidence>
<dbReference type="Proteomes" id="UP000663851">
    <property type="component" value="Unassembled WGS sequence"/>
</dbReference>
<dbReference type="PANTHER" id="PTHR42071">
    <property type="entry name" value="PROTOGLOBIN DOMAIN-CONTAINING PROTEIN"/>
    <property type="match status" value="1"/>
</dbReference>
<dbReference type="EMBL" id="CAJNYD010001360">
    <property type="protein sequence ID" value="CAF3332119.1"/>
    <property type="molecule type" value="Genomic_DNA"/>
</dbReference>
<accession>A0A820ML24</accession>
<dbReference type="AlphaFoldDB" id="A0A820ML24"/>
<evidence type="ECO:0000313" key="3">
    <source>
        <dbReference type="EMBL" id="CAF3332119.1"/>
    </source>
</evidence>
<name>A0A820ML24_9BILA</name>
<evidence type="ECO:0000313" key="9">
    <source>
        <dbReference type="EMBL" id="CAF4559212.1"/>
    </source>
</evidence>
<evidence type="ECO:0000313" key="10">
    <source>
        <dbReference type="EMBL" id="CAF4646153.1"/>
    </source>
</evidence>
<dbReference type="Proteomes" id="UP000663833">
    <property type="component" value="Unassembled WGS sequence"/>
</dbReference>
<evidence type="ECO:0000313" key="6">
    <source>
        <dbReference type="EMBL" id="CAF3681791.1"/>
    </source>
</evidence>
<dbReference type="EMBL" id="CAJNYU010003540">
    <property type="protein sequence ID" value="CAF3681791.1"/>
    <property type="molecule type" value="Genomic_DNA"/>
</dbReference>
<evidence type="ECO:0000313" key="2">
    <source>
        <dbReference type="EMBL" id="CAF3191742.1"/>
    </source>
</evidence>
<evidence type="ECO:0000313" key="7">
    <source>
        <dbReference type="EMBL" id="CAF4375613.1"/>
    </source>
</evidence>
<dbReference type="OrthoDB" id="10027058at2759"/>
<dbReference type="EMBL" id="CAJNYT010002918">
    <property type="protein sequence ID" value="CAF3502178.1"/>
    <property type="molecule type" value="Genomic_DNA"/>
</dbReference>
<keyword evidence="12" id="KW-1185">Reference proteome</keyword>
<dbReference type="Proteomes" id="UP000663869">
    <property type="component" value="Unassembled WGS sequence"/>
</dbReference>
<dbReference type="Proteomes" id="UP000663838">
    <property type="component" value="Unassembled WGS sequence"/>
</dbReference>
<dbReference type="EMBL" id="CAJOBR010001937">
    <property type="protein sequence ID" value="CAF4646153.1"/>
    <property type="molecule type" value="Genomic_DNA"/>
</dbReference>
<gene>
    <name evidence="6" type="ORF">FME351_LOCUS26429</name>
    <name evidence="4" type="ORF">GRG538_LOCUS17665</name>
    <name evidence="8" type="ORF">HFQ381_LOCUS24025</name>
    <name evidence="5" type="ORF">KIK155_LOCUS23022</name>
    <name evidence="3" type="ORF">LUA448_LOCUS11214</name>
    <name evidence="10" type="ORF">QYT958_LOCUS14488</name>
    <name evidence="2" type="ORF">TIS948_LOCUS12008</name>
    <name evidence="11" type="ORF">TOA249_LOCUS18170</name>
    <name evidence="9" type="ORF">TSG867_LOCUS25201</name>
    <name evidence="7" type="ORF">UJA718_LOCUS17389</name>
</gene>
<evidence type="ECO:0000313" key="5">
    <source>
        <dbReference type="EMBL" id="CAF3642724.1"/>
    </source>
</evidence>
<dbReference type="EMBL" id="CAJOBO010002474">
    <property type="protein sequence ID" value="CAF4452835.1"/>
    <property type="molecule type" value="Genomic_DNA"/>
</dbReference>
<dbReference type="GO" id="GO:0019825">
    <property type="term" value="F:oxygen binding"/>
    <property type="evidence" value="ECO:0007669"/>
    <property type="project" value="InterPro"/>
</dbReference>
<feature type="domain" description="Globin-sensor" evidence="1">
    <location>
        <begin position="16"/>
        <end position="192"/>
    </location>
</feature>
<dbReference type="InterPro" id="IPR044398">
    <property type="entry name" value="Globin-sensor_dom"/>
</dbReference>
<dbReference type="EMBL" id="CAJNXB010001759">
    <property type="protein sequence ID" value="CAF3191742.1"/>
    <property type="molecule type" value="Genomic_DNA"/>
</dbReference>
<dbReference type="Proteomes" id="UP000663848">
    <property type="component" value="Unassembled WGS sequence"/>
</dbReference>
<dbReference type="EMBL" id="CAJNYV010004087">
    <property type="protein sequence ID" value="CAF3642724.1"/>
    <property type="molecule type" value="Genomic_DNA"/>
</dbReference>
<dbReference type="GO" id="GO:0020037">
    <property type="term" value="F:heme binding"/>
    <property type="evidence" value="ECO:0007669"/>
    <property type="project" value="InterPro"/>
</dbReference>
<dbReference type="Proteomes" id="UP000663825">
    <property type="component" value="Unassembled WGS sequence"/>
</dbReference>
<sequence>MANHVEKRLLNTNIRYRFDYIAKFLNFTADDIALLNNFEKIAHPHIQTLVEVIYQKLFEYDITKEYFIKQNFIFKGVKTTDNNQLTLQSDQMLFRVESIRKYLARILRQHIWNDAFLQYLSTIGKKHTNLAGVHSIDIDYIHINAMLGYLQHTFIEIILSSEELDDTTKKTTLLAINKLFWIQNDFFSMHYIVASHDDH</sequence>
<dbReference type="InterPro" id="IPR009050">
    <property type="entry name" value="Globin-like_sf"/>
</dbReference>